<accession>A0A7H4P8F7</accession>
<comment type="caution">
    <text evidence="2">The sequence shown here is derived from an EMBL/GenBank/DDBJ whole genome shotgun (WGS) entry which is preliminary data.</text>
</comment>
<dbReference type="InterPro" id="IPR052028">
    <property type="entry name" value="HipA_Ser/Thr_kinase"/>
</dbReference>
<dbReference type="PANTHER" id="PTHR37419">
    <property type="entry name" value="SERINE/THREONINE-PROTEIN KINASE TOXIN HIPA"/>
    <property type="match status" value="1"/>
</dbReference>
<evidence type="ECO:0000313" key="3">
    <source>
        <dbReference type="Proteomes" id="UP000254571"/>
    </source>
</evidence>
<dbReference type="GO" id="GO:0004674">
    <property type="term" value="F:protein serine/threonine kinase activity"/>
    <property type="evidence" value="ECO:0007669"/>
    <property type="project" value="TreeGrafter"/>
</dbReference>
<sequence>MMTSENSLEQVYVWIWLPGATEPVVAGVLSRDNGRFIFNYGRSYLERKEAIAVYVPELPLVRGAMVPAPGLQMAGALRDGAPDAWGRRVILNRLMGAQGRDTDPNTLDEMTYLLESGSDRIGGLDFQRSATEYVPRAARGASLEELMQAASMVENGIPLTVDLEQALFHGTSLGGARPKAMIEFGTRKFIAKFSSSTDTYNVVKGEYIAMAPGRLRWVECCACSLSPYYW</sequence>
<protein>
    <submittedName>
        <fullName evidence="2">Uncharacterized protein related to capsule biosynthesis enzymes</fullName>
    </submittedName>
</protein>
<dbReference type="PANTHER" id="PTHR37419:SF8">
    <property type="entry name" value="TOXIN YJJJ"/>
    <property type="match status" value="1"/>
</dbReference>
<evidence type="ECO:0000313" key="2">
    <source>
        <dbReference type="EMBL" id="STW08722.1"/>
    </source>
</evidence>
<name>A0A7H4P8F7_9ENTR</name>
<gene>
    <name evidence="2" type="ORF">NCTC9149_05189</name>
</gene>
<dbReference type="EMBL" id="UGMX01000002">
    <property type="protein sequence ID" value="STW08722.1"/>
    <property type="molecule type" value="Genomic_DNA"/>
</dbReference>
<dbReference type="Pfam" id="PF13657">
    <property type="entry name" value="Couple_hipA"/>
    <property type="match status" value="1"/>
</dbReference>
<dbReference type="InterPro" id="IPR017508">
    <property type="entry name" value="HipA_N1"/>
</dbReference>
<dbReference type="Proteomes" id="UP000254571">
    <property type="component" value="Unassembled WGS sequence"/>
</dbReference>
<evidence type="ECO:0000259" key="1">
    <source>
        <dbReference type="Pfam" id="PF13657"/>
    </source>
</evidence>
<dbReference type="GO" id="GO:0005829">
    <property type="term" value="C:cytosol"/>
    <property type="evidence" value="ECO:0007669"/>
    <property type="project" value="TreeGrafter"/>
</dbReference>
<dbReference type="AlphaFoldDB" id="A0A7H4P8F7"/>
<proteinExistence type="predicted"/>
<organism evidence="2 3">
    <name type="scientific">Klebsiella grimontii</name>
    <dbReference type="NCBI Taxonomy" id="2058152"/>
    <lineage>
        <taxon>Bacteria</taxon>
        <taxon>Pseudomonadati</taxon>
        <taxon>Pseudomonadota</taxon>
        <taxon>Gammaproteobacteria</taxon>
        <taxon>Enterobacterales</taxon>
        <taxon>Enterobacteriaceae</taxon>
        <taxon>Klebsiella/Raoultella group</taxon>
        <taxon>Klebsiella</taxon>
    </lineage>
</organism>
<feature type="domain" description="HipA N-terminal subdomain 1" evidence="1">
    <location>
        <begin position="25"/>
        <end position="126"/>
    </location>
</feature>
<reference evidence="2 3" key="1">
    <citation type="submission" date="2018-06" db="EMBL/GenBank/DDBJ databases">
        <authorList>
            <consortium name="Pathogen Informatics"/>
            <person name="Doyle S."/>
        </authorList>
    </citation>
    <scope>NUCLEOTIDE SEQUENCE [LARGE SCALE GENOMIC DNA]</scope>
    <source>
        <strain evidence="2 3">NCTC9149</strain>
    </source>
</reference>